<dbReference type="PANTHER" id="PTHR48105">
    <property type="entry name" value="THIOREDOXIN REDUCTASE 1-RELATED-RELATED"/>
    <property type="match status" value="1"/>
</dbReference>
<evidence type="ECO:0000256" key="3">
    <source>
        <dbReference type="ARBA" id="ARBA00048132"/>
    </source>
</evidence>
<dbReference type="Pfam" id="PF07992">
    <property type="entry name" value="Pyr_redox_2"/>
    <property type="match status" value="1"/>
</dbReference>
<name>A0A6J4HX14_9ACTN</name>
<proteinExistence type="predicted"/>
<dbReference type="Gene3D" id="3.50.50.60">
    <property type="entry name" value="FAD/NAD(P)-binding domain"/>
    <property type="match status" value="2"/>
</dbReference>
<dbReference type="EMBL" id="CADCTF010000065">
    <property type="protein sequence ID" value="CAA9234014.1"/>
    <property type="molecule type" value="Genomic_DNA"/>
</dbReference>
<evidence type="ECO:0000313" key="5">
    <source>
        <dbReference type="EMBL" id="CAA9234014.1"/>
    </source>
</evidence>
<keyword evidence="1" id="KW-0285">Flavoprotein</keyword>
<evidence type="ECO:0000256" key="1">
    <source>
        <dbReference type="ARBA" id="ARBA00022630"/>
    </source>
</evidence>
<feature type="domain" description="FAD/NAD(P)-binding" evidence="4">
    <location>
        <begin position="7"/>
        <end position="292"/>
    </location>
</feature>
<evidence type="ECO:0000256" key="2">
    <source>
        <dbReference type="ARBA" id="ARBA00023002"/>
    </source>
</evidence>
<keyword evidence="2 5" id="KW-0560">Oxidoreductase</keyword>
<organism evidence="5">
    <name type="scientific">uncultured Acidimicrobiales bacterium</name>
    <dbReference type="NCBI Taxonomy" id="310071"/>
    <lineage>
        <taxon>Bacteria</taxon>
        <taxon>Bacillati</taxon>
        <taxon>Actinomycetota</taxon>
        <taxon>Acidimicrobiia</taxon>
        <taxon>Acidimicrobiales</taxon>
        <taxon>environmental samples</taxon>
    </lineage>
</organism>
<dbReference type="InterPro" id="IPR023753">
    <property type="entry name" value="FAD/NAD-binding_dom"/>
</dbReference>
<dbReference type="PRINTS" id="PR00368">
    <property type="entry name" value="FADPNR"/>
</dbReference>
<protein>
    <submittedName>
        <fullName evidence="5">Thioredoxin reductase</fullName>
        <ecNumber evidence="5">1.8.1.9</ecNumber>
    </submittedName>
</protein>
<dbReference type="AlphaFoldDB" id="A0A6J4HX14"/>
<dbReference type="InterPro" id="IPR036188">
    <property type="entry name" value="FAD/NAD-bd_sf"/>
</dbReference>
<dbReference type="SUPFAM" id="SSF51905">
    <property type="entry name" value="FAD/NAD(P)-binding domain"/>
    <property type="match status" value="1"/>
</dbReference>
<dbReference type="InterPro" id="IPR050097">
    <property type="entry name" value="Ferredoxin-NADP_redctase_2"/>
</dbReference>
<gene>
    <name evidence="5" type="ORF">AVDCRST_MAG50-1223</name>
</gene>
<sequence>MENPWECIIIGGGAAGLSAALVLGRARRRTLVVDAGEPSNGVAEGIGGLLGHDRQPPESLYRTGREELAAYPSVEMRSGRVVAASGPAGDGESFHLELDDGSRERAPRLLLATGMQYRMPDLPGIAERWGRSVFHCPFCHGWEVRDRPIAVLDGGPTGVQRALLLRLWSDDVTLLTNGDGADLGADERTRLEREGVIVDEREVVELRGPGDELEAVVFADGGERRCEGLLVPVTLHQRSTLASDLGALTEAGPIAADALVIDSMFRTSVPGLFAAGDIGAQMPSVAGAVASGSAAARTIVHDLLVAA</sequence>
<dbReference type="GO" id="GO:0004791">
    <property type="term" value="F:thioredoxin-disulfide reductase (NADPH) activity"/>
    <property type="evidence" value="ECO:0007669"/>
    <property type="project" value="UniProtKB-EC"/>
</dbReference>
<evidence type="ECO:0000259" key="4">
    <source>
        <dbReference type="Pfam" id="PF07992"/>
    </source>
</evidence>
<reference evidence="5" key="1">
    <citation type="submission" date="2020-02" db="EMBL/GenBank/DDBJ databases">
        <authorList>
            <person name="Meier V. D."/>
        </authorList>
    </citation>
    <scope>NUCLEOTIDE SEQUENCE</scope>
    <source>
        <strain evidence="5">AVDCRST_MAG50</strain>
    </source>
</reference>
<dbReference type="EC" id="1.8.1.9" evidence="5"/>
<accession>A0A6J4HX14</accession>
<dbReference type="PRINTS" id="PR00469">
    <property type="entry name" value="PNDRDTASEII"/>
</dbReference>
<comment type="catalytic activity">
    <reaction evidence="3">
        <text>[thioredoxin]-dithiol + NADP(+) = [thioredoxin]-disulfide + NADPH + H(+)</text>
        <dbReference type="Rhea" id="RHEA:20345"/>
        <dbReference type="Rhea" id="RHEA-COMP:10698"/>
        <dbReference type="Rhea" id="RHEA-COMP:10700"/>
        <dbReference type="ChEBI" id="CHEBI:15378"/>
        <dbReference type="ChEBI" id="CHEBI:29950"/>
        <dbReference type="ChEBI" id="CHEBI:50058"/>
        <dbReference type="ChEBI" id="CHEBI:57783"/>
        <dbReference type="ChEBI" id="CHEBI:58349"/>
        <dbReference type="EC" id="1.8.1.9"/>
    </reaction>
</comment>